<evidence type="ECO:0000256" key="1">
    <source>
        <dbReference type="SAM" id="MobiDB-lite"/>
    </source>
</evidence>
<accession>A0A0E9NAX6</accession>
<reference evidence="2 3" key="1">
    <citation type="journal article" date="2011" name="J. Gen. Appl. Microbiol.">
        <title>Draft genome sequencing of the enigmatic yeast Saitoella complicata.</title>
        <authorList>
            <person name="Nishida H."/>
            <person name="Hamamoto M."/>
            <person name="Sugiyama J."/>
        </authorList>
    </citation>
    <scope>NUCLEOTIDE SEQUENCE [LARGE SCALE GENOMIC DNA]</scope>
    <source>
        <strain evidence="2 3">NRRL Y-17804</strain>
    </source>
</reference>
<organism evidence="2 3">
    <name type="scientific">Saitoella complicata (strain BCRC 22490 / CBS 7301 / JCM 7358 / NBRC 10748 / NRRL Y-17804)</name>
    <dbReference type="NCBI Taxonomy" id="698492"/>
    <lineage>
        <taxon>Eukaryota</taxon>
        <taxon>Fungi</taxon>
        <taxon>Dikarya</taxon>
        <taxon>Ascomycota</taxon>
        <taxon>Taphrinomycotina</taxon>
        <taxon>Taphrinomycotina incertae sedis</taxon>
        <taxon>Saitoella</taxon>
    </lineage>
</organism>
<comment type="caution">
    <text evidence="2">The sequence shown here is derived from an EMBL/GenBank/DDBJ whole genome shotgun (WGS) entry which is preliminary data.</text>
</comment>
<feature type="compositionally biased region" description="Basic and acidic residues" evidence="1">
    <location>
        <begin position="55"/>
        <end position="66"/>
    </location>
</feature>
<keyword evidence="3" id="KW-1185">Reference proteome</keyword>
<reference evidence="2 3" key="2">
    <citation type="journal article" date="2014" name="J. Gen. Appl. Microbiol.">
        <title>The early diverging ascomycetous budding yeast Saitoella complicata has three histone deacetylases belonging to the Clr6, Hos2, and Rpd3 lineages.</title>
        <authorList>
            <person name="Nishida H."/>
            <person name="Matsumoto T."/>
            <person name="Kondo S."/>
            <person name="Hamamoto M."/>
            <person name="Yoshikawa H."/>
        </authorList>
    </citation>
    <scope>NUCLEOTIDE SEQUENCE [LARGE SCALE GENOMIC DNA]</scope>
    <source>
        <strain evidence="2 3">NRRL Y-17804</strain>
    </source>
</reference>
<sequence>MQTFKNGHRLSTSGLRTLRHSLKFSAKRANKCETSAKRSPERSYNPPLTSLDQGKQPRTDRTPVHSRLDCAAAPLQLNKTISYTKSSRTLKSLRRVIQPPRAPRVRSEE</sequence>
<evidence type="ECO:0000313" key="3">
    <source>
        <dbReference type="Proteomes" id="UP000033140"/>
    </source>
</evidence>
<protein>
    <submittedName>
        <fullName evidence="2">Uncharacterized protein</fullName>
    </submittedName>
</protein>
<feature type="compositionally biased region" description="Basic and acidic residues" evidence="1">
    <location>
        <begin position="30"/>
        <end position="41"/>
    </location>
</feature>
<dbReference type="AlphaFoldDB" id="A0A0E9NAX6"/>
<dbReference type="Proteomes" id="UP000033140">
    <property type="component" value="Unassembled WGS sequence"/>
</dbReference>
<gene>
    <name evidence="2" type="ORF">G7K_1193-t1</name>
</gene>
<dbReference type="EMBL" id="BACD03000006">
    <property type="protein sequence ID" value="GAO46979.1"/>
    <property type="molecule type" value="Genomic_DNA"/>
</dbReference>
<reference evidence="2 3" key="3">
    <citation type="journal article" date="2015" name="Genome Announc.">
        <title>Draft Genome Sequence of the Archiascomycetous Yeast Saitoella complicata.</title>
        <authorList>
            <person name="Yamauchi K."/>
            <person name="Kondo S."/>
            <person name="Hamamoto M."/>
            <person name="Takahashi Y."/>
            <person name="Ogura Y."/>
            <person name="Hayashi T."/>
            <person name="Nishida H."/>
        </authorList>
    </citation>
    <scope>NUCLEOTIDE SEQUENCE [LARGE SCALE GENOMIC DNA]</scope>
    <source>
        <strain evidence="2 3">NRRL Y-17804</strain>
    </source>
</reference>
<feature type="region of interest" description="Disordered" evidence="1">
    <location>
        <begin position="26"/>
        <end position="66"/>
    </location>
</feature>
<name>A0A0E9NAX6_SAICN</name>
<evidence type="ECO:0000313" key="2">
    <source>
        <dbReference type="EMBL" id="GAO46979.1"/>
    </source>
</evidence>
<proteinExistence type="predicted"/>